<proteinExistence type="predicted"/>
<keyword evidence="2" id="KW-1185">Reference proteome</keyword>
<dbReference type="RefSeq" id="WP_027262307.1">
    <property type="nucleotide sequence ID" value="NZ_FPAW01000026.1"/>
</dbReference>
<protein>
    <submittedName>
        <fullName evidence="1">Uncharacterized protein</fullName>
    </submittedName>
</protein>
<sequence length="1273" mass="138753">MNPKYEAWTNSWGIGRGARAGGRVAPDISEQAGFRDDTLLERRQREIDAMDEETWLETLDPDIRNMFIAARRRVESRMPGDAGGNQVGEIDPLALETPLPDDDEIVQPDAPERAPDEDFGAALNRRAEARFRASRMAATDQATRIAVTEVRQNKLAETLGPDHPLVKGYGLRTIQTKRDSEKRAGMRIENPYSSAYHRDEPGAIHKATLDDMVTDKIGHPPVEGEVYYISDLSVITKMTELYGENWGNSGIGGHERRKHLIGDGIMAIQFVPPLVPAPPEGEEEDSARVIRRKKHTDMEHHLYSVGGFPSAYDIINAAHPSQLDPLRDVDPMPLDHSNSDKIAAVLHTPGVQTLETAIVSGHPHANIAAASVGMLEGLQKMLVKVDAGEEDFALLVRRNPVVAEAISEIGELCDLMQAQINDAPRLARLYDLLVDEVHLVLSVVKPYTAENIKGAATDGLTRKSPSLVSLLDDTEVEAESFLLASGMDAMSSAVVNALRCYPENRHLTLGDRKTKGDDRKLTADYFEVGDGLLKNKELFTQAGNIMVLTLNPSTPVTTFAENGPPSWDVSNVVGKIRDRFTDNPGTQDDPVIAILDITVEKPPGSGEDEELETLFRAIGKWLADGSLILTVNKSYQKYPSMGSGKILSGGATVIGCGPQSKAIRAGLRADEDAGGCLAKEESQLACHFMTQEEDLERTLLAKAAENATFVKTFFEGSEAQHQGDPDRRQKNYFGEGLPYLVIGGQGEAFDVEERVWGDAGKKSNKPAPMHMMWEMGVEQKMSFGFHTTSALPMPGGTRIALGQESKSDLVELLYAVGKLTYAPPVFNANRAAADEATRLRGDGCKEQFASWPDDLEHAVEHRDQDKTEDRARRDQATDKAVALVKAYALKNKNMHGPQFDWNAIEPTVRNAVAGHFANSFPNAKKRKKPAVYQKEMQKHTANAVETGIKALGPAMKQGVVVSDIEKIATDAASQAMPAAGAAVDSKLDTMGSDPERARFLADLLLKAGLLQPNDVKRAKEDQSVLSPKLAALTKAYEQLKANTDPKGKVERADVDDMTEAQLLRQQMALYGAATTPFLAAGDRKGDDPSIMHSKVERRWDDGKKPVPMDQNVETAFLPNIVASCALLSEAVFDDRRNARLCIAATDALMDIGMDGISNETCQALLTRRIGLLSEEPDAATLVAKLKQACESMPYPEGAATAFIDTLPGALLMDSADGAGFADRLADAALGQLPLDYLIEVRRAIAGGDDTHREPQPEKLAALDRLIKRRTSTD</sequence>
<organism evidence="1 2">
    <name type="scientific">Sedimentitalea nanhaiensis</name>
    <dbReference type="NCBI Taxonomy" id="999627"/>
    <lineage>
        <taxon>Bacteria</taxon>
        <taxon>Pseudomonadati</taxon>
        <taxon>Pseudomonadota</taxon>
        <taxon>Alphaproteobacteria</taxon>
        <taxon>Rhodobacterales</taxon>
        <taxon>Paracoccaceae</taxon>
        <taxon>Sedimentitalea</taxon>
    </lineage>
</organism>
<dbReference type="eggNOG" id="ENOG50340QT">
    <property type="taxonomic scope" value="Bacteria"/>
</dbReference>
<evidence type="ECO:0000313" key="1">
    <source>
        <dbReference type="EMBL" id="SFU09855.1"/>
    </source>
</evidence>
<dbReference type="EMBL" id="FPAW01000026">
    <property type="protein sequence ID" value="SFU09855.1"/>
    <property type="molecule type" value="Genomic_DNA"/>
</dbReference>
<dbReference type="AlphaFoldDB" id="A0A1I7DE26"/>
<accession>A0A1I7DE26</accession>
<dbReference type="Proteomes" id="UP000182466">
    <property type="component" value="Unassembled WGS sequence"/>
</dbReference>
<reference evidence="1 2" key="1">
    <citation type="submission" date="2016-10" db="EMBL/GenBank/DDBJ databases">
        <authorList>
            <person name="de Groot N.N."/>
        </authorList>
    </citation>
    <scope>NUCLEOTIDE SEQUENCE [LARGE SCALE GENOMIC DNA]</scope>
    <source>
        <strain evidence="1 2">CGMCC 1.10959</strain>
    </source>
</reference>
<dbReference type="STRING" id="999627.SAMN05216236_12650"/>
<name>A0A1I7DE26_9RHOB</name>
<evidence type="ECO:0000313" key="2">
    <source>
        <dbReference type="Proteomes" id="UP000182466"/>
    </source>
</evidence>
<dbReference type="OrthoDB" id="6556580at2"/>
<gene>
    <name evidence="1" type="ORF">SAMN05216236_12650</name>
</gene>